<comment type="subcellular location">
    <subcellularLocation>
        <location evidence="1">Cell membrane</location>
        <topology evidence="1">Multi-pass membrane protein</topology>
    </subcellularLocation>
</comment>
<name>A0ABW5RD38_9BACL</name>
<feature type="transmembrane region" description="Helical" evidence="6">
    <location>
        <begin position="303"/>
        <end position="320"/>
    </location>
</feature>
<dbReference type="CDD" id="cd17482">
    <property type="entry name" value="MFS_YxiO_like"/>
    <property type="match status" value="1"/>
</dbReference>
<evidence type="ECO:0000256" key="5">
    <source>
        <dbReference type="ARBA" id="ARBA00023136"/>
    </source>
</evidence>
<dbReference type="PANTHER" id="PTHR23519">
    <property type="entry name" value="AUTOPHAGY-RELATED PROTEIN 22"/>
    <property type="match status" value="1"/>
</dbReference>
<dbReference type="Pfam" id="PF11700">
    <property type="entry name" value="ATG22"/>
    <property type="match status" value="1"/>
</dbReference>
<evidence type="ECO:0000256" key="4">
    <source>
        <dbReference type="ARBA" id="ARBA00022989"/>
    </source>
</evidence>
<dbReference type="PANTHER" id="PTHR23519:SF1">
    <property type="entry name" value="AUTOPHAGY-RELATED PROTEIN 22"/>
    <property type="match status" value="1"/>
</dbReference>
<feature type="transmembrane region" description="Helical" evidence="6">
    <location>
        <begin position="82"/>
        <end position="100"/>
    </location>
</feature>
<dbReference type="InterPro" id="IPR036259">
    <property type="entry name" value="MFS_trans_sf"/>
</dbReference>
<feature type="transmembrane region" description="Helical" evidence="6">
    <location>
        <begin position="12"/>
        <end position="33"/>
    </location>
</feature>
<organism evidence="8 9">
    <name type="scientific">Marinicrinis sediminis</name>
    <dbReference type="NCBI Taxonomy" id="1652465"/>
    <lineage>
        <taxon>Bacteria</taxon>
        <taxon>Bacillati</taxon>
        <taxon>Bacillota</taxon>
        <taxon>Bacilli</taxon>
        <taxon>Bacillales</taxon>
        <taxon>Paenibacillaceae</taxon>
    </lineage>
</organism>
<dbReference type="RefSeq" id="WP_379930187.1">
    <property type="nucleotide sequence ID" value="NZ_JBHUMM010000043.1"/>
</dbReference>
<dbReference type="InterPro" id="IPR050495">
    <property type="entry name" value="ATG22/LtaA_families"/>
</dbReference>
<dbReference type="Gene3D" id="1.20.1250.20">
    <property type="entry name" value="MFS general substrate transporter like domains"/>
    <property type="match status" value="1"/>
</dbReference>
<evidence type="ECO:0000313" key="8">
    <source>
        <dbReference type="EMBL" id="MFD2672621.1"/>
    </source>
</evidence>
<keyword evidence="4 6" id="KW-1133">Transmembrane helix</keyword>
<dbReference type="PROSITE" id="PS50850">
    <property type="entry name" value="MFS"/>
    <property type="match status" value="1"/>
</dbReference>
<dbReference type="InterPro" id="IPR024671">
    <property type="entry name" value="Atg22-like"/>
</dbReference>
<feature type="transmembrane region" description="Helical" evidence="6">
    <location>
        <begin position="53"/>
        <end position="75"/>
    </location>
</feature>
<evidence type="ECO:0000256" key="2">
    <source>
        <dbReference type="ARBA" id="ARBA00022448"/>
    </source>
</evidence>
<feature type="transmembrane region" description="Helical" evidence="6">
    <location>
        <begin position="147"/>
        <end position="166"/>
    </location>
</feature>
<feature type="transmembrane region" description="Helical" evidence="6">
    <location>
        <begin position="391"/>
        <end position="408"/>
    </location>
</feature>
<keyword evidence="3 6" id="KW-0812">Transmembrane</keyword>
<feature type="transmembrane region" description="Helical" evidence="6">
    <location>
        <begin position="272"/>
        <end position="291"/>
    </location>
</feature>
<protein>
    <submittedName>
        <fullName evidence="8">MFS transporter</fullName>
    </submittedName>
</protein>
<keyword evidence="9" id="KW-1185">Reference proteome</keyword>
<dbReference type="SUPFAM" id="SSF103473">
    <property type="entry name" value="MFS general substrate transporter"/>
    <property type="match status" value="1"/>
</dbReference>
<evidence type="ECO:0000256" key="6">
    <source>
        <dbReference type="SAM" id="Phobius"/>
    </source>
</evidence>
<feature type="transmembrane region" description="Helical" evidence="6">
    <location>
        <begin position="237"/>
        <end position="260"/>
    </location>
</feature>
<accession>A0ABW5RD38</accession>
<feature type="transmembrane region" description="Helical" evidence="6">
    <location>
        <begin position="178"/>
        <end position="198"/>
    </location>
</feature>
<evidence type="ECO:0000259" key="7">
    <source>
        <dbReference type="PROSITE" id="PS50850"/>
    </source>
</evidence>
<keyword evidence="5 6" id="KW-0472">Membrane</keyword>
<proteinExistence type="predicted"/>
<reference evidence="9" key="1">
    <citation type="journal article" date="2019" name="Int. J. Syst. Evol. Microbiol.">
        <title>The Global Catalogue of Microorganisms (GCM) 10K type strain sequencing project: providing services to taxonomists for standard genome sequencing and annotation.</title>
        <authorList>
            <consortium name="The Broad Institute Genomics Platform"/>
            <consortium name="The Broad Institute Genome Sequencing Center for Infectious Disease"/>
            <person name="Wu L."/>
            <person name="Ma J."/>
        </authorList>
    </citation>
    <scope>NUCLEOTIDE SEQUENCE [LARGE SCALE GENOMIC DNA]</scope>
    <source>
        <strain evidence="9">KCTC 33676</strain>
    </source>
</reference>
<keyword evidence="2" id="KW-0813">Transport</keyword>
<dbReference type="Proteomes" id="UP001597497">
    <property type="component" value="Unassembled WGS sequence"/>
</dbReference>
<dbReference type="EMBL" id="JBHUMM010000043">
    <property type="protein sequence ID" value="MFD2672621.1"/>
    <property type="molecule type" value="Genomic_DNA"/>
</dbReference>
<sequence length="420" mass="46577">MSTNKQHVRAWVMYDWANSAFAATMMAAVLPVFYSEVAAAPLEDHVATSYWGFTQTIAMVLMAVMAPVLGAVADYSGLKMRFLRFFALMGILASAGFVFVGEGDYILASGLFIFGLVGFSNANTFYDGLLPDLVPDEQRDRVSSQGFAFGYIGGGLLLVLNLLWIQKPEWFGIPDTLTGTRISFLSVALWWLLFSLPLMRRVRDTRRHGELQVRQYARIGFSRIWHTLRHLRQYPELLKFMLAFWFFNDGISTIITMATIYGKEIGIGTSDLIGALVITQFVGIPFTLLLGKLADRWGSKRTLTLSLWVYVLIVLLGALMTSALHFYLLAFMVGLVQGGSQALSRSIYSKMIPKERAAEFFGFLNLSSKFSAIVGPLVFSTVGLLTGSSRWGILALLLFFIAGIVLLAKVNIEKGKSQAV</sequence>
<feature type="domain" description="Major facilitator superfamily (MFS) profile" evidence="7">
    <location>
        <begin position="236"/>
        <end position="420"/>
    </location>
</feature>
<dbReference type="InterPro" id="IPR020846">
    <property type="entry name" value="MFS_dom"/>
</dbReference>
<feature type="transmembrane region" description="Helical" evidence="6">
    <location>
        <begin position="106"/>
        <end position="126"/>
    </location>
</feature>
<comment type="caution">
    <text evidence="8">The sequence shown here is derived from an EMBL/GenBank/DDBJ whole genome shotgun (WGS) entry which is preliminary data.</text>
</comment>
<evidence type="ECO:0000313" key="9">
    <source>
        <dbReference type="Proteomes" id="UP001597497"/>
    </source>
</evidence>
<gene>
    <name evidence="8" type="ORF">ACFSUC_13720</name>
</gene>
<evidence type="ECO:0000256" key="1">
    <source>
        <dbReference type="ARBA" id="ARBA00004651"/>
    </source>
</evidence>
<evidence type="ECO:0000256" key="3">
    <source>
        <dbReference type="ARBA" id="ARBA00022692"/>
    </source>
</evidence>